<feature type="domain" description="GFO/IDH/MocA-like oxidoreductase" evidence="2">
    <location>
        <begin position="136"/>
        <end position="254"/>
    </location>
</feature>
<evidence type="ECO:0000259" key="1">
    <source>
        <dbReference type="Pfam" id="PF01408"/>
    </source>
</evidence>
<sequence length="349" mass="37473">MRADEGESVTRVAMAGAGRFGALHLQVLRSLPVEVVAVCEPDAGRRAAVQEEFGIAAGYASLGDLLARERVDLVDVVSDESSHGKLVLQAIDAGCHVVVEKPLCTDVDEAERIRAGARERGVEVVTGQISRFGAGYQHLRDVLDRGELGRPVNLRFRRDFSRSWFPAFGKRIHPVWESGIHDIDLAVWYAGAPCRAVYAVQRTISGLEHPDTLVAVLTFANDVVATLESAWLVPDAAPQTLRGALELDGTIDAVTELLGDRGTAAYRLAHDGLTVRTDSAVAHPELTLWPTVAGRVSGALREELGYAVEVAAGQRHNDVIPLDEAVEGVRIAAAIQESAQRCTRVSLGG</sequence>
<evidence type="ECO:0000313" key="3">
    <source>
        <dbReference type="EMBL" id="TQM02831.1"/>
    </source>
</evidence>
<dbReference type="OrthoDB" id="9815825at2"/>
<name>A0A543D0L2_9PSEU</name>
<accession>A0A543D0L2</accession>
<dbReference type="SUPFAM" id="SSF51735">
    <property type="entry name" value="NAD(P)-binding Rossmann-fold domains"/>
    <property type="match status" value="1"/>
</dbReference>
<dbReference type="Pfam" id="PF22725">
    <property type="entry name" value="GFO_IDH_MocA_C3"/>
    <property type="match status" value="1"/>
</dbReference>
<dbReference type="Proteomes" id="UP000315677">
    <property type="component" value="Unassembled WGS sequence"/>
</dbReference>
<dbReference type="InterPro" id="IPR055170">
    <property type="entry name" value="GFO_IDH_MocA-like_dom"/>
</dbReference>
<organism evidence="3 4">
    <name type="scientific">Pseudonocardia kunmingensis</name>
    <dbReference type="NCBI Taxonomy" id="630975"/>
    <lineage>
        <taxon>Bacteria</taxon>
        <taxon>Bacillati</taxon>
        <taxon>Actinomycetota</taxon>
        <taxon>Actinomycetes</taxon>
        <taxon>Pseudonocardiales</taxon>
        <taxon>Pseudonocardiaceae</taxon>
        <taxon>Pseudonocardia</taxon>
    </lineage>
</organism>
<dbReference type="PANTHER" id="PTHR43377">
    <property type="entry name" value="BILIVERDIN REDUCTASE A"/>
    <property type="match status" value="1"/>
</dbReference>
<dbReference type="Gene3D" id="3.30.360.10">
    <property type="entry name" value="Dihydrodipicolinate Reductase, domain 2"/>
    <property type="match status" value="1"/>
</dbReference>
<dbReference type="GO" id="GO:0000166">
    <property type="term" value="F:nucleotide binding"/>
    <property type="evidence" value="ECO:0007669"/>
    <property type="project" value="InterPro"/>
</dbReference>
<dbReference type="InterPro" id="IPR036291">
    <property type="entry name" value="NAD(P)-bd_dom_sf"/>
</dbReference>
<evidence type="ECO:0000259" key="2">
    <source>
        <dbReference type="Pfam" id="PF22725"/>
    </source>
</evidence>
<reference evidence="3 4" key="1">
    <citation type="submission" date="2019-06" db="EMBL/GenBank/DDBJ databases">
        <title>Sequencing the genomes of 1000 actinobacteria strains.</title>
        <authorList>
            <person name="Klenk H.-P."/>
        </authorList>
    </citation>
    <scope>NUCLEOTIDE SEQUENCE [LARGE SCALE GENOMIC DNA]</scope>
    <source>
        <strain evidence="3 4">DSM 45301</strain>
    </source>
</reference>
<dbReference type="SUPFAM" id="SSF55347">
    <property type="entry name" value="Glyceraldehyde-3-phosphate dehydrogenase-like, C-terminal domain"/>
    <property type="match status" value="1"/>
</dbReference>
<dbReference type="PANTHER" id="PTHR43377:SF1">
    <property type="entry name" value="BILIVERDIN REDUCTASE A"/>
    <property type="match status" value="1"/>
</dbReference>
<gene>
    <name evidence="3" type="ORF">FB558_7474</name>
</gene>
<dbReference type="Gene3D" id="3.40.50.720">
    <property type="entry name" value="NAD(P)-binding Rossmann-like Domain"/>
    <property type="match status" value="1"/>
</dbReference>
<protein>
    <submittedName>
        <fullName evidence="3">Putative dehydrogenase</fullName>
    </submittedName>
</protein>
<comment type="caution">
    <text evidence="3">The sequence shown here is derived from an EMBL/GenBank/DDBJ whole genome shotgun (WGS) entry which is preliminary data.</text>
</comment>
<dbReference type="InterPro" id="IPR000683">
    <property type="entry name" value="Gfo/Idh/MocA-like_OxRdtase_N"/>
</dbReference>
<dbReference type="InterPro" id="IPR051450">
    <property type="entry name" value="Gfo/Idh/MocA_Oxidoreductases"/>
</dbReference>
<dbReference type="AlphaFoldDB" id="A0A543D0L2"/>
<dbReference type="EMBL" id="VFPA01000006">
    <property type="protein sequence ID" value="TQM02831.1"/>
    <property type="molecule type" value="Genomic_DNA"/>
</dbReference>
<proteinExistence type="predicted"/>
<evidence type="ECO:0000313" key="4">
    <source>
        <dbReference type="Proteomes" id="UP000315677"/>
    </source>
</evidence>
<dbReference type="Pfam" id="PF01408">
    <property type="entry name" value="GFO_IDH_MocA"/>
    <property type="match status" value="1"/>
</dbReference>
<keyword evidence="4" id="KW-1185">Reference proteome</keyword>
<feature type="domain" description="Gfo/Idh/MocA-like oxidoreductase N-terminal" evidence="1">
    <location>
        <begin position="11"/>
        <end position="126"/>
    </location>
</feature>